<dbReference type="GO" id="GO:0006465">
    <property type="term" value="P:signal peptide processing"/>
    <property type="evidence" value="ECO:0007669"/>
    <property type="project" value="TreeGrafter"/>
</dbReference>
<dbReference type="PANTHER" id="PTHR43731:SF14">
    <property type="entry name" value="PRESENILIN-ASSOCIATED RHOMBOID-LIKE PROTEIN, MITOCHONDRIAL"/>
    <property type="match status" value="1"/>
</dbReference>
<dbReference type="STRING" id="1314781.A0A166BSL2"/>
<comment type="subcellular location">
    <subcellularLocation>
        <location evidence="1">Membrane</location>
        <topology evidence="1">Multi-pass membrane protein</topology>
    </subcellularLocation>
</comment>
<dbReference type="InterPro" id="IPR035952">
    <property type="entry name" value="Rhomboid-like_sf"/>
</dbReference>
<dbReference type="InterPro" id="IPR022764">
    <property type="entry name" value="Peptidase_S54_rhomboid_dom"/>
</dbReference>
<accession>A0A166BSL2</accession>
<feature type="transmembrane region" description="Helical" evidence="7">
    <location>
        <begin position="226"/>
        <end position="247"/>
    </location>
</feature>
<evidence type="ECO:0000256" key="4">
    <source>
        <dbReference type="ARBA" id="ARBA00022801"/>
    </source>
</evidence>
<keyword evidence="3 7" id="KW-0812">Transmembrane</keyword>
<dbReference type="InterPro" id="IPR050925">
    <property type="entry name" value="Rhomboid_protease_S54"/>
</dbReference>
<evidence type="ECO:0000256" key="7">
    <source>
        <dbReference type="SAM" id="Phobius"/>
    </source>
</evidence>
<keyword evidence="10" id="KW-1185">Reference proteome</keyword>
<evidence type="ECO:0000313" key="10">
    <source>
        <dbReference type="Proteomes" id="UP000077266"/>
    </source>
</evidence>
<name>A0A166BSL2_EXIGL</name>
<dbReference type="GO" id="GO:0004252">
    <property type="term" value="F:serine-type endopeptidase activity"/>
    <property type="evidence" value="ECO:0007669"/>
    <property type="project" value="InterPro"/>
</dbReference>
<comment type="similarity">
    <text evidence="2">Belongs to the peptidase S54 family.</text>
</comment>
<dbReference type="Gene3D" id="1.20.1540.10">
    <property type="entry name" value="Rhomboid-like"/>
    <property type="match status" value="1"/>
</dbReference>
<keyword evidence="4" id="KW-0378">Hydrolase</keyword>
<evidence type="ECO:0000256" key="1">
    <source>
        <dbReference type="ARBA" id="ARBA00004141"/>
    </source>
</evidence>
<reference evidence="9 10" key="1">
    <citation type="journal article" date="2016" name="Mol. Biol. Evol.">
        <title>Comparative Genomics of Early-Diverging Mushroom-Forming Fungi Provides Insights into the Origins of Lignocellulose Decay Capabilities.</title>
        <authorList>
            <person name="Nagy L.G."/>
            <person name="Riley R."/>
            <person name="Tritt A."/>
            <person name="Adam C."/>
            <person name="Daum C."/>
            <person name="Floudas D."/>
            <person name="Sun H."/>
            <person name="Yadav J.S."/>
            <person name="Pangilinan J."/>
            <person name="Larsson K.H."/>
            <person name="Matsuura K."/>
            <person name="Barry K."/>
            <person name="Labutti K."/>
            <person name="Kuo R."/>
            <person name="Ohm R.A."/>
            <person name="Bhattacharya S.S."/>
            <person name="Shirouzu T."/>
            <person name="Yoshinaga Y."/>
            <person name="Martin F.M."/>
            <person name="Grigoriev I.V."/>
            <person name="Hibbett D.S."/>
        </authorList>
    </citation>
    <scope>NUCLEOTIDE SEQUENCE [LARGE SCALE GENOMIC DNA]</scope>
    <source>
        <strain evidence="9 10">HHB12029</strain>
    </source>
</reference>
<dbReference type="GO" id="GO:0016020">
    <property type="term" value="C:membrane"/>
    <property type="evidence" value="ECO:0007669"/>
    <property type="project" value="UniProtKB-SubCell"/>
</dbReference>
<dbReference type="OrthoDB" id="10260614at2759"/>
<feature type="transmembrane region" description="Helical" evidence="7">
    <location>
        <begin position="267"/>
        <end position="287"/>
    </location>
</feature>
<sequence length="452" mass="49781">MFNATRNAARNLRNRWEASNDFFARVAPSADAPVCRSPRILRRSAVFLGISCATVTSAAWLANEIEYRELQRFVAAGAAEGPLPPAVWKRKVQREAIAEFGERCKATLRLPLALAGLVDSPIALADWTVSLTDEARMLYGLYAVNALVFAVSLAPRGATLLARYMVHSGLSGKTYTTFTATYTLRHVGLLHLALNMGPLHLFAPTFGWIGQQDGPWDYLNTCPKLIAFWTVAGAFGAFVPNIAAVILQRRGIQYLPKSATIYSPLPAVALAALHPSVGASSAIYALLTVQLLRLEPRPDSPLGITPRQLLAGVLLSQALALPFLKFGGASSHLCGAFFGYAYYSWGQRLWEWTRSVVGNRSTVISRVSPTDAAPDQQWAVNWTPRPHQIPQRRYWELASTLPLWAAHAQNFDLWLAADDDDILDLYKSEIRRLDEESGEDGALTEAIERGRH</sequence>
<dbReference type="Pfam" id="PF01694">
    <property type="entry name" value="Rhomboid"/>
    <property type="match status" value="1"/>
</dbReference>
<dbReference type="PANTHER" id="PTHR43731">
    <property type="entry name" value="RHOMBOID PROTEASE"/>
    <property type="match status" value="1"/>
</dbReference>
<dbReference type="InParanoid" id="A0A166BSL2"/>
<dbReference type="SUPFAM" id="SSF144091">
    <property type="entry name" value="Rhomboid-like"/>
    <property type="match status" value="1"/>
</dbReference>
<keyword evidence="5 7" id="KW-1133">Transmembrane helix</keyword>
<protein>
    <recommendedName>
        <fullName evidence="8">Peptidase S54 rhomboid domain-containing protein</fullName>
    </recommendedName>
</protein>
<proteinExistence type="inferred from homology"/>
<dbReference type="EMBL" id="KV425883">
    <property type="protein sequence ID" value="KZW03670.1"/>
    <property type="molecule type" value="Genomic_DNA"/>
</dbReference>
<feature type="domain" description="Peptidase S54 rhomboid" evidence="8">
    <location>
        <begin position="180"/>
        <end position="342"/>
    </location>
</feature>
<evidence type="ECO:0000256" key="6">
    <source>
        <dbReference type="ARBA" id="ARBA00023136"/>
    </source>
</evidence>
<dbReference type="Proteomes" id="UP000077266">
    <property type="component" value="Unassembled WGS sequence"/>
</dbReference>
<dbReference type="AlphaFoldDB" id="A0A166BSL2"/>
<organism evidence="9 10">
    <name type="scientific">Exidia glandulosa HHB12029</name>
    <dbReference type="NCBI Taxonomy" id="1314781"/>
    <lineage>
        <taxon>Eukaryota</taxon>
        <taxon>Fungi</taxon>
        <taxon>Dikarya</taxon>
        <taxon>Basidiomycota</taxon>
        <taxon>Agaricomycotina</taxon>
        <taxon>Agaricomycetes</taxon>
        <taxon>Auriculariales</taxon>
        <taxon>Exidiaceae</taxon>
        <taxon>Exidia</taxon>
    </lineage>
</organism>
<evidence type="ECO:0000256" key="5">
    <source>
        <dbReference type="ARBA" id="ARBA00022989"/>
    </source>
</evidence>
<feature type="transmembrane region" description="Helical" evidence="7">
    <location>
        <begin position="139"/>
        <end position="166"/>
    </location>
</feature>
<feature type="transmembrane region" description="Helical" evidence="7">
    <location>
        <begin position="45"/>
        <end position="62"/>
    </location>
</feature>
<evidence type="ECO:0000256" key="2">
    <source>
        <dbReference type="ARBA" id="ARBA00009045"/>
    </source>
</evidence>
<evidence type="ECO:0000259" key="8">
    <source>
        <dbReference type="Pfam" id="PF01694"/>
    </source>
</evidence>
<evidence type="ECO:0000313" key="9">
    <source>
        <dbReference type="EMBL" id="KZW03670.1"/>
    </source>
</evidence>
<gene>
    <name evidence="9" type="ORF">EXIGLDRAFT_759009</name>
</gene>
<feature type="transmembrane region" description="Helical" evidence="7">
    <location>
        <begin position="187"/>
        <end position="206"/>
    </location>
</feature>
<keyword evidence="6 7" id="KW-0472">Membrane</keyword>
<evidence type="ECO:0000256" key="3">
    <source>
        <dbReference type="ARBA" id="ARBA00022692"/>
    </source>
</evidence>